<keyword evidence="2" id="KW-1185">Reference proteome</keyword>
<dbReference type="Pfam" id="PF11751">
    <property type="entry name" value="PorP_SprF"/>
    <property type="match status" value="1"/>
</dbReference>
<comment type="caution">
    <text evidence="1">The sequence shown here is derived from an EMBL/GenBank/DDBJ whole genome shotgun (WGS) entry which is preliminary data.</text>
</comment>
<dbReference type="EMBL" id="SAYW01000001">
    <property type="protein sequence ID" value="RWU10979.1"/>
    <property type="molecule type" value="Genomic_DNA"/>
</dbReference>
<organism evidence="1 2">
    <name type="scientific">Pedobacter chitinilyticus</name>
    <dbReference type="NCBI Taxonomy" id="2233776"/>
    <lineage>
        <taxon>Bacteria</taxon>
        <taxon>Pseudomonadati</taxon>
        <taxon>Bacteroidota</taxon>
        <taxon>Sphingobacteriia</taxon>
        <taxon>Sphingobacteriales</taxon>
        <taxon>Sphingobacteriaceae</taxon>
        <taxon>Pedobacter</taxon>
    </lineage>
</organism>
<dbReference type="AlphaFoldDB" id="A0A3S3PWA7"/>
<dbReference type="NCBIfam" id="TIGR03519">
    <property type="entry name" value="T9SS_PorP_fam"/>
    <property type="match status" value="1"/>
</dbReference>
<protein>
    <submittedName>
        <fullName evidence="1">Type IX secretion system membrane protein PorP/SprF</fullName>
    </submittedName>
</protein>
<proteinExistence type="predicted"/>
<dbReference type="InterPro" id="IPR019861">
    <property type="entry name" value="PorP/SprF_Bacteroidetes"/>
</dbReference>
<evidence type="ECO:0000313" key="2">
    <source>
        <dbReference type="Proteomes" id="UP000284120"/>
    </source>
</evidence>
<dbReference type="OrthoDB" id="1493187at2"/>
<dbReference type="Proteomes" id="UP000284120">
    <property type="component" value="Unassembled WGS sequence"/>
</dbReference>
<sequence length="308" mass="33691">MPSISRLKEMKIRYIFTILGFCFVQLTVKAQQNTNYSQYGTSVIPVNTAGSFLYKEAQVSLIGRYQWVDLEGAPTAYRLAASMPIGKSDLRVGLNIRHENVSVEKLGEALAFVGKQVQLSGKDYLAVSVGAGVSYYQGNFSQLSSSDPLFNNDLSETEGMLSASVMYYRPDKFYAGFSLPRLTFSKLGLGSSSLNYDASTLYHFTAGAVLPLGADFDLKPATLVSYAKNLDVQADVSAMVYVKKTFGLGANIGTEGEIAALASLFIKNLNIGFGYQFAAGSKPLTRTFNNNTYEFSLTYRFGKRFGLL</sequence>
<accession>A0A3S3PWA7</accession>
<evidence type="ECO:0000313" key="1">
    <source>
        <dbReference type="EMBL" id="RWU10979.1"/>
    </source>
</evidence>
<gene>
    <name evidence="1" type="ORF">DPV69_06530</name>
</gene>
<name>A0A3S3PWA7_9SPHI</name>
<reference evidence="1 2" key="1">
    <citation type="submission" date="2018-06" db="EMBL/GenBank/DDBJ databases">
        <title>Pedobacter endophyticus sp. nov., an endophytic bacterium isolated from a leaf of Triticum aestivum.</title>
        <authorList>
            <person name="Zhang L."/>
        </authorList>
    </citation>
    <scope>NUCLEOTIDE SEQUENCE [LARGE SCALE GENOMIC DNA]</scope>
    <source>
        <strain evidence="1 2">CM134L-2</strain>
    </source>
</reference>